<dbReference type="EMBL" id="LZYZ01000001">
    <property type="protein sequence ID" value="OOM16482.1"/>
    <property type="molecule type" value="Genomic_DNA"/>
</dbReference>
<keyword evidence="1" id="KW-0472">Membrane</keyword>
<gene>
    <name evidence="2" type="ORF">CLOSAC_07530</name>
</gene>
<protein>
    <submittedName>
        <fullName evidence="2">Uncharacterized protein</fullName>
    </submittedName>
</protein>
<name>A0A1S8NJD6_CLOSA</name>
<feature type="transmembrane region" description="Helical" evidence="1">
    <location>
        <begin position="85"/>
        <end position="113"/>
    </location>
</feature>
<sequence>MINAKQIKSVNKYYNIAKILLTITPFLYMIYLSMDTTKFGESIPQLIQENPKITVMFLISMINPFIAYLLIFMHKRIEDGDIAYAVVNLAVLIISEIMLQNIFYISLLGFLLIKTLKTYNVSFKECFIEKLDRKFLGTISGGIVVLILSGICLFATIRISM</sequence>
<evidence type="ECO:0000313" key="2">
    <source>
        <dbReference type="EMBL" id="OOM16482.1"/>
    </source>
</evidence>
<proteinExistence type="predicted"/>
<feature type="transmembrane region" description="Helical" evidence="1">
    <location>
        <begin position="12"/>
        <end position="33"/>
    </location>
</feature>
<comment type="caution">
    <text evidence="2">The sequence shown here is derived from an EMBL/GenBank/DDBJ whole genome shotgun (WGS) entry which is preliminary data.</text>
</comment>
<keyword evidence="1" id="KW-1133">Transmembrane helix</keyword>
<feature type="transmembrane region" description="Helical" evidence="1">
    <location>
        <begin position="53"/>
        <end position="73"/>
    </location>
</feature>
<dbReference type="RefSeq" id="WP_077864190.1">
    <property type="nucleotide sequence ID" value="NZ_LZYZ01000001.1"/>
</dbReference>
<accession>A0A1S8NJD6</accession>
<organism evidence="2 3">
    <name type="scientific">Clostridium saccharobutylicum</name>
    <dbReference type="NCBI Taxonomy" id="169679"/>
    <lineage>
        <taxon>Bacteria</taxon>
        <taxon>Bacillati</taxon>
        <taxon>Bacillota</taxon>
        <taxon>Clostridia</taxon>
        <taxon>Eubacteriales</taxon>
        <taxon>Clostridiaceae</taxon>
        <taxon>Clostridium</taxon>
    </lineage>
</organism>
<evidence type="ECO:0000256" key="1">
    <source>
        <dbReference type="SAM" id="Phobius"/>
    </source>
</evidence>
<keyword evidence="1" id="KW-0812">Transmembrane</keyword>
<evidence type="ECO:0000313" key="3">
    <source>
        <dbReference type="Proteomes" id="UP000191154"/>
    </source>
</evidence>
<dbReference type="Proteomes" id="UP000191154">
    <property type="component" value="Unassembled WGS sequence"/>
</dbReference>
<dbReference type="AlphaFoldDB" id="A0A1S8NJD6"/>
<feature type="transmembrane region" description="Helical" evidence="1">
    <location>
        <begin position="135"/>
        <end position="157"/>
    </location>
</feature>
<reference evidence="2 3" key="1">
    <citation type="submission" date="2016-05" db="EMBL/GenBank/DDBJ databases">
        <title>Microbial solvent formation.</title>
        <authorList>
            <person name="Poehlein A."/>
            <person name="Montoya Solano J.D."/>
            <person name="Flitsch S."/>
            <person name="Krabben P."/>
            <person name="Duerre P."/>
            <person name="Daniel R."/>
        </authorList>
    </citation>
    <scope>NUCLEOTIDE SEQUENCE [LARGE SCALE GENOMIC DNA]</scope>
    <source>
        <strain evidence="2 3">L1-8</strain>
    </source>
</reference>